<evidence type="ECO:0000313" key="2">
    <source>
        <dbReference type="EMBL" id="MDQ8206993.1"/>
    </source>
</evidence>
<dbReference type="Proteomes" id="UP001225316">
    <property type="component" value="Unassembled WGS sequence"/>
</dbReference>
<dbReference type="InterPro" id="IPR052715">
    <property type="entry name" value="RAYT_transposase"/>
</dbReference>
<reference evidence="2 3" key="1">
    <citation type="submission" date="2023-04" db="EMBL/GenBank/DDBJ databases">
        <title>A novel bacteria isolated from coastal sediment.</title>
        <authorList>
            <person name="Liu X.-J."/>
            <person name="Du Z.-J."/>
        </authorList>
    </citation>
    <scope>NUCLEOTIDE SEQUENCE [LARGE SCALE GENOMIC DNA]</scope>
    <source>
        <strain evidence="2 3">SDUM461003</strain>
    </source>
</reference>
<organism evidence="2 3">
    <name type="scientific">Thalassobacterium maritimum</name>
    <dbReference type="NCBI Taxonomy" id="3041265"/>
    <lineage>
        <taxon>Bacteria</taxon>
        <taxon>Pseudomonadati</taxon>
        <taxon>Verrucomicrobiota</taxon>
        <taxon>Opitutia</taxon>
        <taxon>Puniceicoccales</taxon>
        <taxon>Coraliomargaritaceae</taxon>
        <taxon>Thalassobacterium</taxon>
    </lineage>
</organism>
<dbReference type="RefSeq" id="WP_308949131.1">
    <property type="nucleotide sequence ID" value="NZ_JARXHW010000009.1"/>
</dbReference>
<dbReference type="PANTHER" id="PTHR36966:SF1">
    <property type="entry name" value="REP-ASSOCIATED TYROSINE TRANSPOSASE"/>
    <property type="match status" value="1"/>
</dbReference>
<dbReference type="Gene3D" id="3.30.70.1290">
    <property type="entry name" value="Transposase IS200-like"/>
    <property type="match status" value="1"/>
</dbReference>
<comment type="caution">
    <text evidence="2">The sequence shown here is derived from an EMBL/GenBank/DDBJ whole genome shotgun (WGS) entry which is preliminary data.</text>
</comment>
<gene>
    <name evidence="2" type="ORF">QEH52_05695</name>
</gene>
<dbReference type="InterPro" id="IPR002686">
    <property type="entry name" value="Transposase_17"/>
</dbReference>
<dbReference type="SUPFAM" id="SSF143422">
    <property type="entry name" value="Transposase IS200-like"/>
    <property type="match status" value="1"/>
</dbReference>
<evidence type="ECO:0000259" key="1">
    <source>
        <dbReference type="SMART" id="SM01321"/>
    </source>
</evidence>
<dbReference type="PANTHER" id="PTHR36966">
    <property type="entry name" value="REP-ASSOCIATED TYROSINE TRANSPOSASE"/>
    <property type="match status" value="1"/>
</dbReference>
<feature type="domain" description="Transposase IS200-like" evidence="1">
    <location>
        <begin position="81"/>
        <end position="186"/>
    </location>
</feature>
<proteinExistence type="predicted"/>
<dbReference type="EMBL" id="JARXHW010000009">
    <property type="protein sequence ID" value="MDQ8206993.1"/>
    <property type="molecule type" value="Genomic_DNA"/>
</dbReference>
<accession>A0ABU1AS62</accession>
<dbReference type="InterPro" id="IPR036515">
    <property type="entry name" value="Transposase_17_sf"/>
</dbReference>
<protein>
    <submittedName>
        <fullName evidence="2">Transposase</fullName>
    </submittedName>
</protein>
<evidence type="ECO:0000313" key="3">
    <source>
        <dbReference type="Proteomes" id="UP001225316"/>
    </source>
</evidence>
<sequence length="202" mass="24040">MQDFFNPYSAIRIHGSTLPHWQQGSAYVFTTWRLADSLPLDLLREWKAEREVWMAQHPSPWSQGVWDQYNELFPERMESWLDRGMGSCLLRQAALRRIVCLALRFFDGDRYTVAGFVVMPNHVHIVFQPMQGYLIEEILHSWKSYTSKELNKLTGARGELWQRGYWDRLIRSRAHFEHCLRYMRENPSVARLPAGDYTIFER</sequence>
<keyword evidence="3" id="KW-1185">Reference proteome</keyword>
<name>A0ABU1AS62_9BACT</name>
<dbReference type="SMART" id="SM01321">
    <property type="entry name" value="Y1_Tnp"/>
    <property type="match status" value="1"/>
</dbReference>
<dbReference type="Pfam" id="PF01797">
    <property type="entry name" value="Y1_Tnp"/>
    <property type="match status" value="1"/>
</dbReference>